<dbReference type="PANTHER" id="PTHR34148">
    <property type="entry name" value="ADENOSYLCOBINAMIDE-GDP RIBAZOLETRANSFERASE"/>
    <property type="match status" value="1"/>
</dbReference>
<name>A0A1M7R7N4_9ACTN</name>
<evidence type="ECO:0000313" key="21">
    <source>
        <dbReference type="Proteomes" id="UP000184440"/>
    </source>
</evidence>
<proteinExistence type="inferred from homology"/>
<keyword evidence="7 19" id="KW-1003">Cell membrane</keyword>
<dbReference type="InterPro" id="IPR003805">
    <property type="entry name" value="CobS"/>
</dbReference>
<accession>A0A1M7R7N4</accession>
<evidence type="ECO:0000256" key="1">
    <source>
        <dbReference type="ARBA" id="ARBA00001946"/>
    </source>
</evidence>
<keyword evidence="12 19" id="KW-1133">Transmembrane helix</keyword>
<reference evidence="20 21" key="1">
    <citation type="submission" date="2016-11" db="EMBL/GenBank/DDBJ databases">
        <authorList>
            <person name="Jaros S."/>
            <person name="Januszkiewicz K."/>
            <person name="Wedrychowicz H."/>
        </authorList>
    </citation>
    <scope>NUCLEOTIDE SEQUENCE [LARGE SCALE GENOMIC DNA]</scope>
    <source>
        <strain evidence="20 21">DSM 46144</strain>
    </source>
</reference>
<evidence type="ECO:0000256" key="5">
    <source>
        <dbReference type="ARBA" id="ARBA00013200"/>
    </source>
</evidence>
<feature type="transmembrane region" description="Helical" evidence="19">
    <location>
        <begin position="139"/>
        <end position="168"/>
    </location>
</feature>
<evidence type="ECO:0000256" key="15">
    <source>
        <dbReference type="ARBA" id="ARBA00032605"/>
    </source>
</evidence>
<dbReference type="EC" id="2.7.8.26" evidence="5 19"/>
<evidence type="ECO:0000256" key="10">
    <source>
        <dbReference type="ARBA" id="ARBA00022692"/>
    </source>
</evidence>
<dbReference type="GO" id="GO:0008818">
    <property type="term" value="F:cobalamin 5'-phosphate synthase activity"/>
    <property type="evidence" value="ECO:0007669"/>
    <property type="project" value="UniProtKB-UniRule"/>
</dbReference>
<evidence type="ECO:0000256" key="19">
    <source>
        <dbReference type="HAMAP-Rule" id="MF_00719"/>
    </source>
</evidence>
<keyword evidence="8 19" id="KW-0169">Cobalamin biosynthesis</keyword>
<keyword evidence="9 19" id="KW-0808">Transferase</keyword>
<dbReference type="Proteomes" id="UP000184440">
    <property type="component" value="Unassembled WGS sequence"/>
</dbReference>
<dbReference type="GO" id="GO:0051073">
    <property type="term" value="F:adenosylcobinamide-GDP ribazoletransferase activity"/>
    <property type="evidence" value="ECO:0007669"/>
    <property type="project" value="UniProtKB-UniRule"/>
</dbReference>
<evidence type="ECO:0000256" key="11">
    <source>
        <dbReference type="ARBA" id="ARBA00022842"/>
    </source>
</evidence>
<evidence type="ECO:0000256" key="8">
    <source>
        <dbReference type="ARBA" id="ARBA00022573"/>
    </source>
</evidence>
<dbReference type="AlphaFoldDB" id="A0A1M7R7N4"/>
<gene>
    <name evidence="19" type="primary">cobS</name>
    <name evidence="20" type="ORF">SAMN05443668_108180</name>
</gene>
<evidence type="ECO:0000313" key="20">
    <source>
        <dbReference type="EMBL" id="SHN42345.1"/>
    </source>
</evidence>
<protein>
    <recommendedName>
        <fullName evidence="6 19">Adenosylcobinamide-GDP ribazoletransferase</fullName>
        <ecNumber evidence="5 19">2.7.8.26</ecNumber>
    </recommendedName>
    <alternativeName>
        <fullName evidence="16 19">Cobalamin synthase</fullName>
    </alternativeName>
    <alternativeName>
        <fullName evidence="15 19">Cobalamin-5'-phosphate synthase</fullName>
    </alternativeName>
</protein>
<comment type="cofactor">
    <cofactor evidence="1 19">
        <name>Mg(2+)</name>
        <dbReference type="ChEBI" id="CHEBI:18420"/>
    </cofactor>
</comment>
<evidence type="ECO:0000256" key="12">
    <source>
        <dbReference type="ARBA" id="ARBA00022989"/>
    </source>
</evidence>
<feature type="transmembrane region" description="Helical" evidence="19">
    <location>
        <begin position="204"/>
        <end position="224"/>
    </location>
</feature>
<sequence>MRLAPLVGAAVGLAAGAVLLIALVVGIPSLVAGVLGVGTLALLTRGLHLDGLADTADGLGCYGDPSRALAVMKSSDVGAFGVVTLLLVGVAQVACLTAVTEQRAVLPILLLPAVGAATGRAAITWACRAGVASARPTGLGALVAGTLSPVAVGVTTLVVVIGAALATALGGPTVLRGPLAVAAGLVVAWALVRHCVRRFGGITGDVLGAACEVATTAALVVLVIEPWSLSVPLTR</sequence>
<feature type="transmembrane region" description="Helical" evidence="19">
    <location>
        <begin position="105"/>
        <end position="127"/>
    </location>
</feature>
<evidence type="ECO:0000256" key="6">
    <source>
        <dbReference type="ARBA" id="ARBA00015850"/>
    </source>
</evidence>
<keyword evidence="13 19" id="KW-0472">Membrane</keyword>
<keyword evidence="10 19" id="KW-0812">Transmembrane</keyword>
<comment type="pathway">
    <text evidence="3 19">Cofactor biosynthesis; adenosylcobalamin biosynthesis; adenosylcobalamin from cob(II)yrinate a,c-diamide: step 7/7.</text>
</comment>
<comment type="similarity">
    <text evidence="4 19">Belongs to the CobS family.</text>
</comment>
<dbReference type="GO" id="GO:0005886">
    <property type="term" value="C:plasma membrane"/>
    <property type="evidence" value="ECO:0007669"/>
    <property type="project" value="UniProtKB-SubCell"/>
</dbReference>
<evidence type="ECO:0000256" key="4">
    <source>
        <dbReference type="ARBA" id="ARBA00010561"/>
    </source>
</evidence>
<evidence type="ECO:0000256" key="18">
    <source>
        <dbReference type="ARBA" id="ARBA00049504"/>
    </source>
</evidence>
<comment type="function">
    <text evidence="14 19">Joins adenosylcobinamide-GDP and alpha-ribazole to generate adenosylcobalamin (Ado-cobalamin). Also synthesizes adenosylcobalamin 5'-phosphate from adenosylcobinamide-GDP and alpha-ribazole 5'-phosphate.</text>
</comment>
<comment type="catalytic activity">
    <reaction evidence="18 19">
        <text>alpha-ribazole 5'-phosphate + adenosylcob(III)inamide-GDP = adenosylcob(III)alamin 5'-phosphate + GMP + H(+)</text>
        <dbReference type="Rhea" id="RHEA:23560"/>
        <dbReference type="ChEBI" id="CHEBI:15378"/>
        <dbReference type="ChEBI" id="CHEBI:57918"/>
        <dbReference type="ChEBI" id="CHEBI:58115"/>
        <dbReference type="ChEBI" id="CHEBI:60487"/>
        <dbReference type="ChEBI" id="CHEBI:60493"/>
        <dbReference type="EC" id="2.7.8.26"/>
    </reaction>
</comment>
<evidence type="ECO:0000256" key="16">
    <source>
        <dbReference type="ARBA" id="ARBA00032853"/>
    </source>
</evidence>
<evidence type="ECO:0000256" key="14">
    <source>
        <dbReference type="ARBA" id="ARBA00025228"/>
    </source>
</evidence>
<feature type="transmembrane region" description="Helical" evidence="19">
    <location>
        <begin position="174"/>
        <end position="192"/>
    </location>
</feature>
<evidence type="ECO:0000256" key="13">
    <source>
        <dbReference type="ARBA" id="ARBA00023136"/>
    </source>
</evidence>
<dbReference type="STRING" id="134849.SAMN05443668_108180"/>
<comment type="subcellular location">
    <subcellularLocation>
        <location evidence="2 19">Cell membrane</location>
        <topology evidence="2 19">Multi-pass membrane protein</topology>
    </subcellularLocation>
</comment>
<dbReference type="Pfam" id="PF02654">
    <property type="entry name" value="CobS"/>
    <property type="match status" value="1"/>
</dbReference>
<feature type="transmembrane region" description="Helical" evidence="19">
    <location>
        <begin position="77"/>
        <end position="99"/>
    </location>
</feature>
<evidence type="ECO:0000256" key="9">
    <source>
        <dbReference type="ARBA" id="ARBA00022679"/>
    </source>
</evidence>
<evidence type="ECO:0000256" key="7">
    <source>
        <dbReference type="ARBA" id="ARBA00022475"/>
    </source>
</evidence>
<evidence type="ECO:0000256" key="3">
    <source>
        <dbReference type="ARBA" id="ARBA00004663"/>
    </source>
</evidence>
<dbReference type="EMBL" id="FRCS01000008">
    <property type="protein sequence ID" value="SHN42345.1"/>
    <property type="molecule type" value="Genomic_DNA"/>
</dbReference>
<feature type="transmembrane region" description="Helical" evidence="19">
    <location>
        <begin position="26"/>
        <end position="43"/>
    </location>
</feature>
<keyword evidence="21" id="KW-1185">Reference proteome</keyword>
<dbReference type="UniPathway" id="UPA00148">
    <property type="reaction ID" value="UER00238"/>
</dbReference>
<dbReference type="PANTHER" id="PTHR34148:SF1">
    <property type="entry name" value="ADENOSYLCOBINAMIDE-GDP RIBAZOLETRANSFERASE"/>
    <property type="match status" value="1"/>
</dbReference>
<organism evidence="20 21">
    <name type="scientific">Cryptosporangium aurantiacum</name>
    <dbReference type="NCBI Taxonomy" id="134849"/>
    <lineage>
        <taxon>Bacteria</taxon>
        <taxon>Bacillati</taxon>
        <taxon>Actinomycetota</taxon>
        <taxon>Actinomycetes</taxon>
        <taxon>Cryptosporangiales</taxon>
        <taxon>Cryptosporangiaceae</taxon>
        <taxon>Cryptosporangium</taxon>
    </lineage>
</organism>
<evidence type="ECO:0000256" key="17">
    <source>
        <dbReference type="ARBA" id="ARBA00048623"/>
    </source>
</evidence>
<dbReference type="HAMAP" id="MF_00719">
    <property type="entry name" value="CobS"/>
    <property type="match status" value="1"/>
</dbReference>
<comment type="catalytic activity">
    <reaction evidence="17 19">
        <text>alpha-ribazole + adenosylcob(III)inamide-GDP = adenosylcob(III)alamin + GMP + H(+)</text>
        <dbReference type="Rhea" id="RHEA:16049"/>
        <dbReference type="ChEBI" id="CHEBI:10329"/>
        <dbReference type="ChEBI" id="CHEBI:15378"/>
        <dbReference type="ChEBI" id="CHEBI:18408"/>
        <dbReference type="ChEBI" id="CHEBI:58115"/>
        <dbReference type="ChEBI" id="CHEBI:60487"/>
        <dbReference type="EC" id="2.7.8.26"/>
    </reaction>
</comment>
<keyword evidence="11 19" id="KW-0460">Magnesium</keyword>
<dbReference type="GO" id="GO:0009236">
    <property type="term" value="P:cobalamin biosynthetic process"/>
    <property type="evidence" value="ECO:0007669"/>
    <property type="project" value="UniProtKB-UniRule"/>
</dbReference>
<evidence type="ECO:0000256" key="2">
    <source>
        <dbReference type="ARBA" id="ARBA00004651"/>
    </source>
</evidence>